<dbReference type="PANTHER" id="PTHR46586">
    <property type="entry name" value="ANKYRIN REPEAT-CONTAINING PROTEIN"/>
    <property type="match status" value="1"/>
</dbReference>
<dbReference type="OrthoDB" id="5653325at2"/>
<dbReference type="InterPro" id="IPR036770">
    <property type="entry name" value="Ankyrin_rpt-contain_sf"/>
</dbReference>
<dbReference type="PANTHER" id="PTHR46586:SF3">
    <property type="entry name" value="ANKYRIN REPEAT-CONTAINING PROTEIN"/>
    <property type="match status" value="1"/>
</dbReference>
<proteinExistence type="predicted"/>
<evidence type="ECO:0000313" key="1">
    <source>
        <dbReference type="EMBL" id="KTD21831.1"/>
    </source>
</evidence>
<sequence length="939" mass="108301">MMLYELFSWLRTSEGDKDIHPEIVSLSEVQNEKNQAETVLRQLLYKYRSQKYAPSKYISSDHINEISELLIAILQQEDFIRFLDFSLEKLEKQGSCTQVELGLDFLFSSIKSLAQTKFHDEKSCKLFLSYLNYNEAKAVSLYQDKSSQLAKNIFFKFSETLTHYYLTELKLLLKEQKNPLGIVPFCKQYIDNIEKYAAFTLYFLERKVENNALIESGILHDLLLYNLPEIGLEHNELRRFYELLGCYSEGKELIKIAKDISSGMEGFNAYSLVGSLEREENLKEITLQKPVYDFSYSINNFNALYHLFGNDFLVAAIASHAQQKNIICNNFLKKIFGEKLTVDELVHLIRKLAVSHIELLPIFCGFLSDEQFEKLLENKVPEILHFIPYKKDLCHKIGFLEVQQYLQKMSQEMSSHYELLPSLLSLLDEFSKSNQKIADLIYENILDLLISQPQLLDDDAIYKCMKKYRGKIKVIEKKCKDAETAFNDCLISQTSQYPFLIQHYHIIEDAWVKAKNTVSCLKNLFRFSHHIPKDKYLLQGYVARCLLIQQGETWRLDRFTNMLEVKPSLETDQETAYERILFAILVSLDDEKTRCEIIGKLEEKYSHEKGILDNKIASLFITAVKENNTSLVAWILNNQKIEISSTSLSNVFELSAIKKQWQMVELFINFKPERIDRQKFKSVMILAASCGQANFLKKMYEKHCDLLKQEIIDKAFLAAAEKNQLEVLQFLADLNTLSPCNSVLIKGLEHAFGAGNYNAVKLIGNLRECHLIACKIESLLNLAAKNKKYTELALLLNLNKNSPSRMAIEKIFERACALGQLFPITLLMTLDSNKPCKGSIQNGLLLSAKRGHLHVVKYLCKNHESFDIEILKSAQRKASKAGFEAVCSYLNEFINHQQQSSCACKKRIVYLNKKGLGFFQDKQLKSEQDQTTLTKNALF</sequence>
<protein>
    <submittedName>
        <fullName evidence="1">Ankyrin repeats (3 copies)</fullName>
    </submittedName>
</protein>
<dbReference type="PATRIC" id="fig|45068.5.peg.1079"/>
<dbReference type="Gene3D" id="1.25.40.20">
    <property type="entry name" value="Ankyrin repeat-containing domain"/>
    <property type="match status" value="1"/>
</dbReference>
<dbReference type="Proteomes" id="UP000054997">
    <property type="component" value="Unassembled WGS sequence"/>
</dbReference>
<name>A0A0W0VP06_9GAMM</name>
<evidence type="ECO:0000313" key="2">
    <source>
        <dbReference type="Proteomes" id="UP000054997"/>
    </source>
</evidence>
<dbReference type="SUPFAM" id="SSF48403">
    <property type="entry name" value="Ankyrin repeat"/>
    <property type="match status" value="1"/>
</dbReference>
<dbReference type="EMBL" id="LNYK01000014">
    <property type="protein sequence ID" value="KTD21831.1"/>
    <property type="molecule type" value="Genomic_DNA"/>
</dbReference>
<dbReference type="RefSeq" id="WP_058528985.1">
    <property type="nucleotide sequence ID" value="NZ_CAAAHZ010000006.1"/>
</dbReference>
<comment type="caution">
    <text evidence="1">The sequence shown here is derived from an EMBL/GenBank/DDBJ whole genome shotgun (WGS) entry which is preliminary data.</text>
</comment>
<dbReference type="InterPro" id="IPR052050">
    <property type="entry name" value="SecEffector_AnkRepeat"/>
</dbReference>
<reference evidence="1 2" key="1">
    <citation type="submission" date="2015-11" db="EMBL/GenBank/DDBJ databases">
        <title>Genomic analysis of 38 Legionella species identifies large and diverse effector repertoires.</title>
        <authorList>
            <person name="Burstein D."/>
            <person name="Amaro F."/>
            <person name="Zusman T."/>
            <person name="Lifshitz Z."/>
            <person name="Cohen O."/>
            <person name="Gilbert J.A."/>
            <person name="Pupko T."/>
            <person name="Shuman H.A."/>
            <person name="Segal G."/>
        </authorList>
    </citation>
    <scope>NUCLEOTIDE SEQUENCE [LARGE SCALE GENOMIC DNA]</scope>
    <source>
        <strain evidence="1 2">ATCC 49505</strain>
    </source>
</reference>
<accession>A0A0W0VP06</accession>
<dbReference type="AlphaFoldDB" id="A0A0W0VP06"/>
<organism evidence="1 2">
    <name type="scientific">Legionella londiniensis</name>
    <dbReference type="NCBI Taxonomy" id="45068"/>
    <lineage>
        <taxon>Bacteria</taxon>
        <taxon>Pseudomonadati</taxon>
        <taxon>Pseudomonadota</taxon>
        <taxon>Gammaproteobacteria</taxon>
        <taxon>Legionellales</taxon>
        <taxon>Legionellaceae</taxon>
        <taxon>Legionella</taxon>
    </lineage>
</organism>
<keyword evidence="2" id="KW-1185">Reference proteome</keyword>
<gene>
    <name evidence="1" type="ORF">Llon_0996</name>
</gene>